<feature type="binding site" evidence="12">
    <location>
        <position position="170"/>
    </location>
    <ligand>
        <name>[4Fe-4S] cluster</name>
        <dbReference type="ChEBI" id="CHEBI:49883"/>
        <label>2</label>
        <note>4Fe-4S-S-AdoMet</note>
    </ligand>
</feature>
<accession>D1AG09</accession>
<dbReference type="GO" id="GO:0035597">
    <property type="term" value="F:tRNA-2-methylthio-N(6)-dimethylallyladenosine(37) synthase activity"/>
    <property type="evidence" value="ECO:0007669"/>
    <property type="project" value="UniProtKB-EC"/>
</dbReference>
<dbReference type="STRING" id="526218.Sterm_3801"/>
<dbReference type="Gene3D" id="3.80.30.20">
    <property type="entry name" value="tm_1862 like domain"/>
    <property type="match status" value="1"/>
</dbReference>
<evidence type="ECO:0000256" key="4">
    <source>
        <dbReference type="ARBA" id="ARBA00022691"/>
    </source>
</evidence>
<evidence type="ECO:0000256" key="12">
    <source>
        <dbReference type="HAMAP-Rule" id="MF_01864"/>
    </source>
</evidence>
<dbReference type="PROSITE" id="PS51449">
    <property type="entry name" value="MTTASE_N"/>
    <property type="match status" value="1"/>
</dbReference>
<comment type="cofactor">
    <cofactor evidence="12">
        <name>[4Fe-4S] cluster</name>
        <dbReference type="ChEBI" id="CHEBI:49883"/>
    </cofactor>
    <text evidence="12">Binds 2 [4Fe-4S] clusters. One cluster is coordinated with 3 cysteines and an exchangeable S-adenosyl-L-methionine.</text>
</comment>
<dbReference type="InterPro" id="IPR005839">
    <property type="entry name" value="Methylthiotransferase"/>
</dbReference>
<dbReference type="NCBIfam" id="TIGR00089">
    <property type="entry name" value="MiaB/RimO family radical SAM methylthiotransferase"/>
    <property type="match status" value="1"/>
</dbReference>
<dbReference type="InterPro" id="IPR006638">
    <property type="entry name" value="Elp3/MiaA/NifB-like_rSAM"/>
</dbReference>
<evidence type="ECO:0000256" key="5">
    <source>
        <dbReference type="ARBA" id="ARBA00022723"/>
    </source>
</evidence>
<dbReference type="PROSITE" id="PS01278">
    <property type="entry name" value="MTTASE_RADICAL"/>
    <property type="match status" value="1"/>
</dbReference>
<feature type="domain" description="TRAM" evidence="13">
    <location>
        <begin position="383"/>
        <end position="445"/>
    </location>
</feature>
<dbReference type="NCBIfam" id="TIGR01574">
    <property type="entry name" value="miaB-methiolase"/>
    <property type="match status" value="1"/>
</dbReference>
<dbReference type="SFLD" id="SFLDF00273">
    <property type="entry name" value="(dimethylallyl)adenosine_tRNA"/>
    <property type="match status" value="1"/>
</dbReference>
<keyword evidence="4 12" id="KW-0949">S-adenosyl-L-methionine</keyword>
<dbReference type="eggNOG" id="COG0621">
    <property type="taxonomic scope" value="Bacteria"/>
</dbReference>
<dbReference type="SFLD" id="SFLDG01082">
    <property type="entry name" value="B12-binding_domain_containing"/>
    <property type="match status" value="1"/>
</dbReference>
<feature type="binding site" evidence="12">
    <location>
        <position position="167"/>
    </location>
    <ligand>
        <name>[4Fe-4S] cluster</name>
        <dbReference type="ChEBI" id="CHEBI:49883"/>
        <label>2</label>
        <note>4Fe-4S-S-AdoMet</note>
    </ligand>
</feature>
<dbReference type="InterPro" id="IPR038135">
    <property type="entry name" value="Methylthiotransferase_N_sf"/>
</dbReference>
<dbReference type="SMART" id="SM00729">
    <property type="entry name" value="Elp3"/>
    <property type="match status" value="1"/>
</dbReference>
<keyword evidence="12" id="KW-0963">Cytoplasm</keyword>
<keyword evidence="3 12" id="KW-0808">Transferase</keyword>
<dbReference type="KEGG" id="str:Sterm_3801"/>
<dbReference type="InterPro" id="IPR020612">
    <property type="entry name" value="Methylthiotransferase_CS"/>
</dbReference>
<sequence length="445" mass="50255">MKGWFKNLEKKATIITYGCQMNVNESAKMKKMLQSIGYKIVDDIKISDLVLLNTCTVREGAAVKVYGKLGELKKLKEKRNNMIIGVTGCLAQEVREEFIKRTPFVDLVIGNQNIAKLPDIIEKIQKGTVDHIVMVEDEDELPKRVDADFGDDIVASVSITYGCNNYCTFCIVPYVRGMERSVPMREILDDVKQYADKGYKEILFLGQNVNSYGSDRIEMGEDFAGLLTKAANIEGDFWLKYISPHPKDFTDSVIKAIAENPKVARMLHLPLQSGSTKILGAMNRGYTKEEFIELALKIKKEIPDIGITTDIIVGFPGETDEDFQDTLDVVEQVGFENAFMFMYSKRSGTPAAVLEEQVPEQVKKERLQQLMRLQNARAKEESKKYYGQTLKVLVEGPSSKNPDMLTGRTSTHKIVLFKGDEELSGKFVNVKIYETKTWTLYGELV</sequence>
<organism evidence="16 17">
    <name type="scientific">Sebaldella termitidis (strain ATCC 33386 / NCTC 11300)</name>
    <dbReference type="NCBI Taxonomy" id="526218"/>
    <lineage>
        <taxon>Bacteria</taxon>
        <taxon>Fusobacteriati</taxon>
        <taxon>Fusobacteriota</taxon>
        <taxon>Fusobacteriia</taxon>
        <taxon>Fusobacteriales</taxon>
        <taxon>Leptotrichiaceae</taxon>
        <taxon>Sebaldella</taxon>
    </lineage>
</organism>
<dbReference type="GO" id="GO:0051539">
    <property type="term" value="F:4 iron, 4 sulfur cluster binding"/>
    <property type="evidence" value="ECO:0007669"/>
    <property type="project" value="UniProtKB-UniRule"/>
</dbReference>
<dbReference type="SUPFAM" id="SSF102114">
    <property type="entry name" value="Radical SAM enzymes"/>
    <property type="match status" value="1"/>
</dbReference>
<feature type="domain" description="MTTase N-terminal" evidence="14">
    <location>
        <begin position="10"/>
        <end position="126"/>
    </location>
</feature>
<comment type="subcellular location">
    <subcellularLocation>
        <location evidence="12">Cytoplasm</location>
    </subcellularLocation>
</comment>
<dbReference type="FunFam" id="3.80.30.20:FF:000001">
    <property type="entry name" value="tRNA-2-methylthio-N(6)-dimethylallyladenosine synthase 2"/>
    <property type="match status" value="1"/>
</dbReference>
<evidence type="ECO:0000256" key="1">
    <source>
        <dbReference type="ARBA" id="ARBA00003234"/>
    </source>
</evidence>
<dbReference type="Pfam" id="PF01938">
    <property type="entry name" value="TRAM"/>
    <property type="match status" value="1"/>
</dbReference>
<evidence type="ECO:0000256" key="3">
    <source>
        <dbReference type="ARBA" id="ARBA00022679"/>
    </source>
</evidence>
<dbReference type="InterPro" id="IPR002792">
    <property type="entry name" value="TRAM_dom"/>
</dbReference>
<comment type="function">
    <text evidence="1 12">Catalyzes the methylthiolation of N6-(dimethylallyl)adenosine (i(6)A), leading to the formation of 2-methylthio-N6-(dimethylallyl)adenosine (ms(2)i(6)A) at position 37 in tRNAs that read codons beginning with uridine.</text>
</comment>
<evidence type="ECO:0000256" key="8">
    <source>
        <dbReference type="ARBA" id="ARBA00033765"/>
    </source>
</evidence>
<dbReference type="InterPro" id="IPR023404">
    <property type="entry name" value="rSAM_horseshoe"/>
</dbReference>
<dbReference type="GO" id="GO:0005829">
    <property type="term" value="C:cytosol"/>
    <property type="evidence" value="ECO:0007669"/>
    <property type="project" value="TreeGrafter"/>
</dbReference>
<comment type="subunit">
    <text evidence="12">Monomer.</text>
</comment>
<dbReference type="CDD" id="cd01335">
    <property type="entry name" value="Radical_SAM"/>
    <property type="match status" value="1"/>
</dbReference>
<evidence type="ECO:0000259" key="13">
    <source>
        <dbReference type="PROSITE" id="PS50926"/>
    </source>
</evidence>
<evidence type="ECO:0000313" key="17">
    <source>
        <dbReference type="Proteomes" id="UP000000845"/>
    </source>
</evidence>
<keyword evidence="12" id="KW-0819">tRNA processing</keyword>
<dbReference type="FunFam" id="3.40.50.12160:FF:000003">
    <property type="entry name" value="CDK5 regulatory subunit-associated protein 1"/>
    <property type="match status" value="1"/>
</dbReference>
<proteinExistence type="inferred from homology"/>
<dbReference type="InterPro" id="IPR013848">
    <property type="entry name" value="Methylthiotransferase_N"/>
</dbReference>
<evidence type="ECO:0000256" key="11">
    <source>
        <dbReference type="ARBA" id="ARBA00081141"/>
    </source>
</evidence>
<comment type="catalytic activity">
    <reaction evidence="12">
        <text>N(6)-dimethylallyladenosine(37) in tRNA + (sulfur carrier)-SH + AH2 + 2 S-adenosyl-L-methionine = 2-methylsulfanyl-N(6)-dimethylallyladenosine(37) in tRNA + (sulfur carrier)-H + 5'-deoxyadenosine + L-methionine + A + S-adenosyl-L-homocysteine + 2 H(+)</text>
        <dbReference type="Rhea" id="RHEA:37067"/>
        <dbReference type="Rhea" id="RHEA-COMP:10375"/>
        <dbReference type="Rhea" id="RHEA-COMP:10376"/>
        <dbReference type="Rhea" id="RHEA-COMP:14737"/>
        <dbReference type="Rhea" id="RHEA-COMP:14739"/>
        <dbReference type="ChEBI" id="CHEBI:13193"/>
        <dbReference type="ChEBI" id="CHEBI:15378"/>
        <dbReference type="ChEBI" id="CHEBI:17319"/>
        <dbReference type="ChEBI" id="CHEBI:17499"/>
        <dbReference type="ChEBI" id="CHEBI:29917"/>
        <dbReference type="ChEBI" id="CHEBI:57844"/>
        <dbReference type="ChEBI" id="CHEBI:57856"/>
        <dbReference type="ChEBI" id="CHEBI:59789"/>
        <dbReference type="ChEBI" id="CHEBI:64428"/>
        <dbReference type="ChEBI" id="CHEBI:74415"/>
        <dbReference type="ChEBI" id="CHEBI:74417"/>
        <dbReference type="EC" id="2.8.4.3"/>
    </reaction>
</comment>
<dbReference type="EC" id="2.8.4.3" evidence="8 12"/>
<dbReference type="InterPro" id="IPR006463">
    <property type="entry name" value="MiaB_methiolase"/>
</dbReference>
<feature type="binding site" evidence="12">
    <location>
        <position position="163"/>
    </location>
    <ligand>
        <name>[4Fe-4S] cluster</name>
        <dbReference type="ChEBI" id="CHEBI:49883"/>
        <label>2</label>
        <note>4Fe-4S-S-AdoMet</note>
    </ligand>
</feature>
<name>D1AG09_SEBTE</name>
<reference evidence="17" key="1">
    <citation type="submission" date="2009-09" db="EMBL/GenBank/DDBJ databases">
        <title>The complete chromosome of Sebaldella termitidis ATCC 33386.</title>
        <authorList>
            <consortium name="US DOE Joint Genome Institute (JGI-PGF)"/>
            <person name="Lucas S."/>
            <person name="Copeland A."/>
            <person name="Lapidus A."/>
            <person name="Glavina del Rio T."/>
            <person name="Dalin E."/>
            <person name="Tice H."/>
            <person name="Bruce D."/>
            <person name="Goodwin L."/>
            <person name="Pitluck S."/>
            <person name="Kyrpides N."/>
            <person name="Mavromatis K."/>
            <person name="Ivanova N."/>
            <person name="Mikhailova N."/>
            <person name="Sims D."/>
            <person name="Meincke L."/>
            <person name="Brettin T."/>
            <person name="Detter J.C."/>
            <person name="Han C."/>
            <person name="Larimer F."/>
            <person name="Land M."/>
            <person name="Hauser L."/>
            <person name="Markowitz V."/>
            <person name="Cheng J.F."/>
            <person name="Hugenholtz P."/>
            <person name="Woyke T."/>
            <person name="Wu D."/>
            <person name="Eisen J.A."/>
        </authorList>
    </citation>
    <scope>NUCLEOTIDE SEQUENCE [LARGE SCALE GENOMIC DNA]</scope>
    <source>
        <strain evidence="17">ATCC 33386 / NCTC 11300</strain>
    </source>
</reference>
<keyword evidence="6 12" id="KW-0408">Iron</keyword>
<evidence type="ECO:0000256" key="2">
    <source>
        <dbReference type="ARBA" id="ARBA00022485"/>
    </source>
</evidence>
<evidence type="ECO:0000256" key="9">
    <source>
        <dbReference type="ARBA" id="ARBA00068570"/>
    </source>
</evidence>
<dbReference type="InterPro" id="IPR007197">
    <property type="entry name" value="rSAM"/>
</dbReference>
<evidence type="ECO:0000256" key="6">
    <source>
        <dbReference type="ARBA" id="ARBA00023004"/>
    </source>
</evidence>
<gene>
    <name evidence="12" type="primary">miaB</name>
    <name evidence="16" type="ordered locus">Sterm_3801</name>
</gene>
<evidence type="ECO:0000259" key="14">
    <source>
        <dbReference type="PROSITE" id="PS51449"/>
    </source>
</evidence>
<dbReference type="Gene3D" id="3.40.50.12160">
    <property type="entry name" value="Methylthiotransferase, N-terminal domain"/>
    <property type="match status" value="1"/>
</dbReference>
<dbReference type="HOGENOM" id="CLU_018697_2_0_0"/>
<reference evidence="16 17" key="2">
    <citation type="journal article" date="2010" name="Stand. Genomic Sci.">
        <title>Complete genome sequence of Sebaldella termitidis type strain (NCTC 11300).</title>
        <authorList>
            <person name="Harmon-Smith M."/>
            <person name="Celia L."/>
            <person name="Chertkov O."/>
            <person name="Lapidus A."/>
            <person name="Copeland A."/>
            <person name="Glavina Del Rio T."/>
            <person name="Nolan M."/>
            <person name="Lucas S."/>
            <person name="Tice H."/>
            <person name="Cheng J.F."/>
            <person name="Han C."/>
            <person name="Detter J.C."/>
            <person name="Bruce D."/>
            <person name="Goodwin L."/>
            <person name="Pitluck S."/>
            <person name="Pati A."/>
            <person name="Liolios K."/>
            <person name="Ivanova N."/>
            <person name="Mavromatis K."/>
            <person name="Mikhailova N."/>
            <person name="Chen A."/>
            <person name="Palaniappan K."/>
            <person name="Land M."/>
            <person name="Hauser L."/>
            <person name="Chang Y.J."/>
            <person name="Jeffries C.D."/>
            <person name="Brettin T."/>
            <person name="Goker M."/>
            <person name="Beck B."/>
            <person name="Bristow J."/>
            <person name="Eisen J.A."/>
            <person name="Markowitz V."/>
            <person name="Hugenholtz P."/>
            <person name="Kyrpides N.C."/>
            <person name="Klenk H.P."/>
            <person name="Chen F."/>
        </authorList>
    </citation>
    <scope>NUCLEOTIDE SEQUENCE [LARGE SCALE GENOMIC DNA]</scope>
    <source>
        <strain evidence="17">ATCC 33386 / NCTC 11300</strain>
    </source>
</reference>
<keyword evidence="7 12" id="KW-0411">Iron-sulfur</keyword>
<protein>
    <recommendedName>
        <fullName evidence="9 12">tRNA-2-methylthio-N(6)-dimethylallyladenosine synthase</fullName>
        <ecNumber evidence="8 12">2.8.4.3</ecNumber>
    </recommendedName>
    <alternativeName>
        <fullName evidence="11 12">(Dimethylallyl)adenosine tRNA methylthiotransferase MiaB</fullName>
    </alternativeName>
    <alternativeName>
        <fullName evidence="10 12">tRNA-i(6)A37 methylthiotransferase</fullName>
    </alternativeName>
</protein>
<feature type="binding site" evidence="12">
    <location>
        <position position="55"/>
    </location>
    <ligand>
        <name>[4Fe-4S] cluster</name>
        <dbReference type="ChEBI" id="CHEBI:49883"/>
        <label>1</label>
    </ligand>
</feature>
<feature type="binding site" evidence="12">
    <location>
        <position position="89"/>
    </location>
    <ligand>
        <name>[4Fe-4S] cluster</name>
        <dbReference type="ChEBI" id="CHEBI:49883"/>
        <label>1</label>
    </ligand>
</feature>
<dbReference type="Pfam" id="PF04055">
    <property type="entry name" value="Radical_SAM"/>
    <property type="match status" value="1"/>
</dbReference>
<dbReference type="SFLD" id="SFLDS00029">
    <property type="entry name" value="Radical_SAM"/>
    <property type="match status" value="1"/>
</dbReference>
<dbReference type="PANTHER" id="PTHR43020:SF2">
    <property type="entry name" value="MITOCHONDRIAL TRNA METHYLTHIOTRANSFERASE CDK5RAP1"/>
    <property type="match status" value="1"/>
</dbReference>
<dbReference type="GO" id="GO:0046872">
    <property type="term" value="F:metal ion binding"/>
    <property type="evidence" value="ECO:0007669"/>
    <property type="project" value="UniProtKB-KW"/>
</dbReference>
<evidence type="ECO:0000256" key="10">
    <source>
        <dbReference type="ARBA" id="ARBA00080698"/>
    </source>
</evidence>
<dbReference type="Proteomes" id="UP000000845">
    <property type="component" value="Chromosome"/>
</dbReference>
<feature type="binding site" evidence="12">
    <location>
        <position position="19"/>
    </location>
    <ligand>
        <name>[4Fe-4S] cluster</name>
        <dbReference type="ChEBI" id="CHEBI:49883"/>
        <label>1</label>
    </ligand>
</feature>
<dbReference type="Pfam" id="PF00919">
    <property type="entry name" value="UPF0004"/>
    <property type="match status" value="1"/>
</dbReference>
<comment type="similarity">
    <text evidence="12">Belongs to the methylthiotransferase family. MiaB subfamily.</text>
</comment>
<dbReference type="PANTHER" id="PTHR43020">
    <property type="entry name" value="CDK5 REGULATORY SUBUNIT-ASSOCIATED PROTEIN 1"/>
    <property type="match status" value="1"/>
</dbReference>
<dbReference type="PROSITE" id="PS51918">
    <property type="entry name" value="RADICAL_SAM"/>
    <property type="match status" value="1"/>
</dbReference>
<evidence type="ECO:0000256" key="7">
    <source>
        <dbReference type="ARBA" id="ARBA00023014"/>
    </source>
</evidence>
<dbReference type="AlphaFoldDB" id="D1AG09"/>
<keyword evidence="5 12" id="KW-0479">Metal-binding</keyword>
<feature type="domain" description="Radical SAM core" evidence="15">
    <location>
        <begin position="149"/>
        <end position="380"/>
    </location>
</feature>
<keyword evidence="17" id="KW-1185">Reference proteome</keyword>
<evidence type="ECO:0000313" key="16">
    <source>
        <dbReference type="EMBL" id="ACZ10635.1"/>
    </source>
</evidence>
<dbReference type="PROSITE" id="PS50926">
    <property type="entry name" value="TRAM"/>
    <property type="match status" value="1"/>
</dbReference>
<dbReference type="InterPro" id="IPR058240">
    <property type="entry name" value="rSAM_sf"/>
</dbReference>
<dbReference type="SFLD" id="SFLDG01061">
    <property type="entry name" value="methylthiotransferase"/>
    <property type="match status" value="1"/>
</dbReference>
<dbReference type="HAMAP" id="MF_01864">
    <property type="entry name" value="tRNA_metthiotr_MiaB"/>
    <property type="match status" value="1"/>
</dbReference>
<dbReference type="EMBL" id="CP001739">
    <property type="protein sequence ID" value="ACZ10635.1"/>
    <property type="molecule type" value="Genomic_DNA"/>
</dbReference>
<evidence type="ECO:0000259" key="15">
    <source>
        <dbReference type="PROSITE" id="PS51918"/>
    </source>
</evidence>
<keyword evidence="2 12" id="KW-0004">4Fe-4S</keyword>